<keyword evidence="3" id="KW-1185">Reference proteome</keyword>
<accession>A0A023D9N0</accession>
<dbReference type="Proteomes" id="UP000019760">
    <property type="component" value="Unassembled WGS sequence"/>
</dbReference>
<proteinExistence type="predicted"/>
<evidence type="ECO:0000256" key="1">
    <source>
        <dbReference type="SAM" id="Phobius"/>
    </source>
</evidence>
<name>A0A023D9N0_ACIMT</name>
<feature type="transmembrane region" description="Helical" evidence="1">
    <location>
        <begin position="6"/>
        <end position="29"/>
    </location>
</feature>
<dbReference type="RefSeq" id="WP_042061442.1">
    <property type="nucleotide sequence ID" value="NZ_BAND01000133.1"/>
</dbReference>
<evidence type="ECO:0000313" key="3">
    <source>
        <dbReference type="Proteomes" id="UP000019760"/>
    </source>
</evidence>
<keyword evidence="1" id="KW-0472">Membrane</keyword>
<reference evidence="3" key="1">
    <citation type="journal article" date="2014" name="FEMS Microbiol. Lett.">
        <title>Draft Genomic DNA Sequence of the Facultatively Methylotrophic Bacterium Acidomonas methanolica type strain MB58.</title>
        <authorList>
            <person name="Higashiura N."/>
            <person name="Hadano H."/>
            <person name="Hirakawa H."/>
            <person name="Matsutani M."/>
            <person name="Takabe S."/>
            <person name="Matsushita K."/>
            <person name="Azuma Y."/>
        </authorList>
    </citation>
    <scope>NUCLEOTIDE SEQUENCE [LARGE SCALE GENOMIC DNA]</scope>
    <source>
        <strain evidence="3">MB58</strain>
    </source>
</reference>
<keyword evidence="1" id="KW-1133">Transmembrane helix</keyword>
<reference evidence="2 3" key="2">
    <citation type="journal article" date="2014" name="FEMS Microbiol. Lett.">
        <title>Draft genomic DNA sequence of the facultatively methylotrophic bacterium Acidomonas methanolica type strain MB58.</title>
        <authorList>
            <person name="Higashiura N."/>
            <person name="Hadano H."/>
            <person name="Hirakawa H."/>
            <person name="Matsutani M."/>
            <person name="Takabe S."/>
            <person name="Matsushita K."/>
            <person name="Azuma Y."/>
        </authorList>
    </citation>
    <scope>NUCLEOTIDE SEQUENCE [LARGE SCALE GENOMIC DNA]</scope>
    <source>
        <strain evidence="2 3">MB58</strain>
    </source>
</reference>
<dbReference type="Pfam" id="PF13801">
    <property type="entry name" value="Metal_resist"/>
    <property type="match status" value="1"/>
</dbReference>
<protein>
    <recommendedName>
        <fullName evidence="4">Periplasmic heavy metal sensor</fullName>
    </recommendedName>
</protein>
<gene>
    <name evidence="2" type="ORF">Amme_134_007</name>
</gene>
<evidence type="ECO:0008006" key="4">
    <source>
        <dbReference type="Google" id="ProtNLM"/>
    </source>
</evidence>
<dbReference type="InterPro" id="IPR025961">
    <property type="entry name" value="Metal_resist"/>
</dbReference>
<organism evidence="2 3">
    <name type="scientific">Acidomonas methanolica NBRC 104435</name>
    <dbReference type="NCBI Taxonomy" id="1231351"/>
    <lineage>
        <taxon>Bacteria</taxon>
        <taxon>Pseudomonadati</taxon>
        <taxon>Pseudomonadota</taxon>
        <taxon>Alphaproteobacteria</taxon>
        <taxon>Acetobacterales</taxon>
        <taxon>Acetobacteraceae</taxon>
        <taxon>Acidomonas</taxon>
    </lineage>
</organism>
<dbReference type="EMBL" id="BAND01000133">
    <property type="protein sequence ID" value="GAJ30415.1"/>
    <property type="molecule type" value="Genomic_DNA"/>
</dbReference>
<sequence length="147" mass="16112">MIFRSSRVVCAISILINIFLIVGVIAGVATLHAGRVRLRAGAMHIAGSELPKTERDAFHRTLRMARQDAWPLIRADRQARQETADLLQSRDVDPRALAAALARLRTADMALRAFIEDRASAFIVTLPAADRARVAENMERKGAASSP</sequence>
<comment type="caution">
    <text evidence="2">The sequence shown here is derived from an EMBL/GenBank/DDBJ whole genome shotgun (WGS) entry which is preliminary data.</text>
</comment>
<evidence type="ECO:0000313" key="2">
    <source>
        <dbReference type="EMBL" id="GAJ30415.1"/>
    </source>
</evidence>
<dbReference type="AlphaFoldDB" id="A0A023D9N0"/>
<dbReference type="OrthoDB" id="8481641at2"/>
<keyword evidence="1" id="KW-0812">Transmembrane</keyword>